<evidence type="ECO:0000313" key="9">
    <source>
        <dbReference type="EMBL" id="GGE75898.1"/>
    </source>
</evidence>
<dbReference type="Pfam" id="PF09335">
    <property type="entry name" value="VTT_dom"/>
    <property type="match status" value="1"/>
</dbReference>
<feature type="transmembrane region" description="Helical" evidence="7">
    <location>
        <begin position="60"/>
        <end position="80"/>
    </location>
</feature>
<evidence type="ECO:0000256" key="2">
    <source>
        <dbReference type="ARBA" id="ARBA00010792"/>
    </source>
</evidence>
<dbReference type="InterPro" id="IPR051311">
    <property type="entry name" value="DedA_domain"/>
</dbReference>
<keyword evidence="5 7" id="KW-1133">Transmembrane helix</keyword>
<dbReference type="Proteomes" id="UP000633136">
    <property type="component" value="Unassembled WGS sequence"/>
</dbReference>
<organism evidence="9 10">
    <name type="scientific">Nesterenkonia cremea</name>
    <dbReference type="NCBI Taxonomy" id="1882340"/>
    <lineage>
        <taxon>Bacteria</taxon>
        <taxon>Bacillati</taxon>
        <taxon>Actinomycetota</taxon>
        <taxon>Actinomycetes</taxon>
        <taxon>Micrococcales</taxon>
        <taxon>Micrococcaceae</taxon>
        <taxon>Nesterenkonia</taxon>
    </lineage>
</organism>
<dbReference type="InterPro" id="IPR032816">
    <property type="entry name" value="VTT_dom"/>
</dbReference>
<comment type="caution">
    <text evidence="9">The sequence shown here is derived from an EMBL/GenBank/DDBJ whole genome shotgun (WGS) entry which is preliminary data.</text>
</comment>
<proteinExistence type="inferred from homology"/>
<keyword evidence="10" id="KW-1185">Reference proteome</keyword>
<protein>
    <recommendedName>
        <fullName evidence="8">VTT domain-containing protein</fullName>
    </recommendedName>
</protein>
<name>A0A917ERH5_9MICC</name>
<comment type="similarity">
    <text evidence="2">Belongs to the DedA family.</text>
</comment>
<feature type="transmembrane region" description="Helical" evidence="7">
    <location>
        <begin position="179"/>
        <end position="202"/>
    </location>
</feature>
<dbReference type="RefSeq" id="WP_188686083.1">
    <property type="nucleotide sequence ID" value="NZ_BMIS01000013.1"/>
</dbReference>
<evidence type="ECO:0000256" key="1">
    <source>
        <dbReference type="ARBA" id="ARBA00004651"/>
    </source>
</evidence>
<evidence type="ECO:0000256" key="4">
    <source>
        <dbReference type="ARBA" id="ARBA00022692"/>
    </source>
</evidence>
<keyword evidence="4 7" id="KW-0812">Transmembrane</keyword>
<dbReference type="PANTHER" id="PTHR42709:SF6">
    <property type="entry name" value="UNDECAPRENYL PHOSPHATE TRANSPORTER A"/>
    <property type="match status" value="1"/>
</dbReference>
<feature type="transmembrane region" description="Helical" evidence="7">
    <location>
        <begin position="21"/>
        <end position="40"/>
    </location>
</feature>
<dbReference type="GO" id="GO:0005886">
    <property type="term" value="C:plasma membrane"/>
    <property type="evidence" value="ECO:0007669"/>
    <property type="project" value="UniProtKB-SubCell"/>
</dbReference>
<dbReference type="EMBL" id="BMIS01000013">
    <property type="protein sequence ID" value="GGE75898.1"/>
    <property type="molecule type" value="Genomic_DNA"/>
</dbReference>
<reference evidence="9" key="1">
    <citation type="journal article" date="2014" name="Int. J. Syst. Evol. Microbiol.">
        <title>Complete genome sequence of Corynebacterium casei LMG S-19264T (=DSM 44701T), isolated from a smear-ripened cheese.</title>
        <authorList>
            <consortium name="US DOE Joint Genome Institute (JGI-PGF)"/>
            <person name="Walter F."/>
            <person name="Albersmeier A."/>
            <person name="Kalinowski J."/>
            <person name="Ruckert C."/>
        </authorList>
    </citation>
    <scope>NUCLEOTIDE SEQUENCE</scope>
    <source>
        <strain evidence="9">CGMCC 1.15388</strain>
    </source>
</reference>
<feature type="transmembrane region" description="Helical" evidence="7">
    <location>
        <begin position="151"/>
        <end position="173"/>
    </location>
</feature>
<feature type="domain" description="VTT" evidence="8">
    <location>
        <begin position="40"/>
        <end position="170"/>
    </location>
</feature>
<accession>A0A917ERH5</accession>
<sequence length="246" mass="27010">MRLIDYSDALQELVVDVASGWWTLLALFGFVTVNGFFPPLPSDSLVITLGSVQGEPGTPWWPWVVLVAGTAAVLGDLTAYRLGAVIGRGMLEGQGRFRWMRRPTMLKTLMWARHELDKRGVMVIFVGRFIPGARVAINFVAGSTGYSLPRFLLIDAAASFVWAAWLIGLGIAGEAIFDSTLIAMALGIAMALVIGLLCERLFTLLARWLDRKGVPLDPAGYQDTAAIDLPAPIHLRRKRRTDEEND</sequence>
<evidence type="ECO:0000259" key="8">
    <source>
        <dbReference type="Pfam" id="PF09335"/>
    </source>
</evidence>
<dbReference type="PANTHER" id="PTHR42709">
    <property type="entry name" value="ALKALINE PHOSPHATASE LIKE PROTEIN"/>
    <property type="match status" value="1"/>
</dbReference>
<gene>
    <name evidence="9" type="ORF">GCM10011401_24090</name>
</gene>
<reference evidence="9" key="2">
    <citation type="submission" date="2020-09" db="EMBL/GenBank/DDBJ databases">
        <authorList>
            <person name="Sun Q."/>
            <person name="Zhou Y."/>
        </authorList>
    </citation>
    <scope>NUCLEOTIDE SEQUENCE</scope>
    <source>
        <strain evidence="9">CGMCC 1.15388</strain>
    </source>
</reference>
<evidence type="ECO:0000256" key="5">
    <source>
        <dbReference type="ARBA" id="ARBA00022989"/>
    </source>
</evidence>
<evidence type="ECO:0000256" key="3">
    <source>
        <dbReference type="ARBA" id="ARBA00022475"/>
    </source>
</evidence>
<keyword evidence="6 7" id="KW-0472">Membrane</keyword>
<comment type="subcellular location">
    <subcellularLocation>
        <location evidence="1">Cell membrane</location>
        <topology evidence="1">Multi-pass membrane protein</topology>
    </subcellularLocation>
</comment>
<dbReference type="AlphaFoldDB" id="A0A917ERH5"/>
<evidence type="ECO:0000256" key="7">
    <source>
        <dbReference type="SAM" id="Phobius"/>
    </source>
</evidence>
<evidence type="ECO:0000256" key="6">
    <source>
        <dbReference type="ARBA" id="ARBA00023136"/>
    </source>
</evidence>
<keyword evidence="3" id="KW-1003">Cell membrane</keyword>
<evidence type="ECO:0000313" key="10">
    <source>
        <dbReference type="Proteomes" id="UP000633136"/>
    </source>
</evidence>